<evidence type="ECO:0000256" key="2">
    <source>
        <dbReference type="ARBA" id="ARBA00022475"/>
    </source>
</evidence>
<organism evidence="9 10">
    <name type="scientific">Conyzicola nivalis</name>
    <dbReference type="NCBI Taxonomy" id="1477021"/>
    <lineage>
        <taxon>Bacteria</taxon>
        <taxon>Bacillati</taxon>
        <taxon>Actinomycetota</taxon>
        <taxon>Actinomycetes</taxon>
        <taxon>Micrococcales</taxon>
        <taxon>Microbacteriaceae</taxon>
        <taxon>Conyzicola</taxon>
    </lineage>
</organism>
<feature type="compositionally biased region" description="Basic and acidic residues" evidence="6">
    <location>
        <begin position="69"/>
        <end position="83"/>
    </location>
</feature>
<evidence type="ECO:0000259" key="8">
    <source>
        <dbReference type="Pfam" id="PF13396"/>
    </source>
</evidence>
<evidence type="ECO:0000256" key="1">
    <source>
        <dbReference type="ARBA" id="ARBA00004651"/>
    </source>
</evidence>
<reference evidence="9" key="1">
    <citation type="journal article" date="2014" name="Int. J. Syst. Evol. Microbiol.">
        <title>Complete genome sequence of Corynebacterium casei LMG S-19264T (=DSM 44701T), isolated from a smear-ripened cheese.</title>
        <authorList>
            <consortium name="US DOE Joint Genome Institute (JGI-PGF)"/>
            <person name="Walter F."/>
            <person name="Albersmeier A."/>
            <person name="Kalinowski J."/>
            <person name="Ruckert C."/>
        </authorList>
    </citation>
    <scope>NUCLEOTIDE SEQUENCE</scope>
    <source>
        <strain evidence="9">CGMCC 1.12813</strain>
    </source>
</reference>
<dbReference type="RefSeq" id="WP_188510619.1">
    <property type="nucleotide sequence ID" value="NZ_BMGB01000001.1"/>
</dbReference>
<dbReference type="Pfam" id="PF13396">
    <property type="entry name" value="PLDc_N"/>
    <property type="match status" value="1"/>
</dbReference>
<comment type="caution">
    <text evidence="9">The sequence shown here is derived from an EMBL/GenBank/DDBJ whole genome shotgun (WGS) entry which is preliminary data.</text>
</comment>
<dbReference type="EMBL" id="BMGB01000001">
    <property type="protein sequence ID" value="GGB06820.1"/>
    <property type="molecule type" value="Genomic_DNA"/>
</dbReference>
<feature type="region of interest" description="Disordered" evidence="6">
    <location>
        <begin position="64"/>
        <end position="83"/>
    </location>
</feature>
<evidence type="ECO:0000256" key="3">
    <source>
        <dbReference type="ARBA" id="ARBA00022692"/>
    </source>
</evidence>
<gene>
    <name evidence="9" type="ORF">GCM10010979_21700</name>
</gene>
<reference evidence="9" key="2">
    <citation type="submission" date="2020-09" db="EMBL/GenBank/DDBJ databases">
        <authorList>
            <person name="Sun Q."/>
            <person name="Zhou Y."/>
        </authorList>
    </citation>
    <scope>NUCLEOTIDE SEQUENCE</scope>
    <source>
        <strain evidence="9">CGMCC 1.12813</strain>
    </source>
</reference>
<evidence type="ECO:0000256" key="4">
    <source>
        <dbReference type="ARBA" id="ARBA00022989"/>
    </source>
</evidence>
<keyword evidence="4 7" id="KW-1133">Transmembrane helix</keyword>
<keyword evidence="5 7" id="KW-0472">Membrane</keyword>
<comment type="subcellular location">
    <subcellularLocation>
        <location evidence="1">Cell membrane</location>
        <topology evidence="1">Multi-pass membrane protein</topology>
    </subcellularLocation>
</comment>
<keyword evidence="3 7" id="KW-0812">Transmembrane</keyword>
<evidence type="ECO:0000313" key="10">
    <source>
        <dbReference type="Proteomes" id="UP000606922"/>
    </source>
</evidence>
<protein>
    <recommendedName>
        <fullName evidence="8">Cardiolipin synthase N-terminal domain-containing protein</fullName>
    </recommendedName>
</protein>
<proteinExistence type="predicted"/>
<evidence type="ECO:0000256" key="5">
    <source>
        <dbReference type="ARBA" id="ARBA00023136"/>
    </source>
</evidence>
<dbReference type="AlphaFoldDB" id="A0A916SM31"/>
<dbReference type="GO" id="GO:0005886">
    <property type="term" value="C:plasma membrane"/>
    <property type="evidence" value="ECO:0007669"/>
    <property type="project" value="UniProtKB-SubCell"/>
</dbReference>
<evidence type="ECO:0000313" key="9">
    <source>
        <dbReference type="EMBL" id="GGB06820.1"/>
    </source>
</evidence>
<accession>A0A916SM31</accession>
<dbReference type="InterPro" id="IPR027379">
    <property type="entry name" value="CLS_N"/>
</dbReference>
<feature type="transmembrane region" description="Helical" evidence="7">
    <location>
        <begin position="34"/>
        <end position="54"/>
    </location>
</feature>
<evidence type="ECO:0000256" key="6">
    <source>
        <dbReference type="SAM" id="MobiDB-lite"/>
    </source>
</evidence>
<dbReference type="Proteomes" id="UP000606922">
    <property type="component" value="Unassembled WGS sequence"/>
</dbReference>
<keyword evidence="10" id="KW-1185">Reference proteome</keyword>
<name>A0A916SM31_9MICO</name>
<sequence length="121" mass="13997">MSLVLPLLVLALVVGALVDIITRPEGEVKHLPKMVWILLVVFLPLIGSIVWFVAGHDYTPQREYVSFGDPRRHEPKPTEREFRTTEQELADLEAEIEFHEKQARIDRLEAEIGERRDRTVD</sequence>
<feature type="domain" description="Cardiolipin synthase N-terminal" evidence="8">
    <location>
        <begin position="11"/>
        <end position="55"/>
    </location>
</feature>
<evidence type="ECO:0000256" key="7">
    <source>
        <dbReference type="SAM" id="Phobius"/>
    </source>
</evidence>
<keyword evidence="2" id="KW-1003">Cell membrane</keyword>